<reference evidence="11" key="1">
    <citation type="submission" date="2016-03" db="EMBL/GenBank/DDBJ databases">
        <title>Complete genome sequence of Solimmundus cernigliae, representing a novel lineage of polycyclic aromatic hydrocarbon degraders within the Gammaproteobacteria.</title>
        <authorList>
            <person name="Singleton D.R."/>
            <person name="Dickey A.N."/>
            <person name="Scholl E.H."/>
            <person name="Wright F.A."/>
            <person name="Aitken M.D."/>
        </authorList>
    </citation>
    <scope>NUCLEOTIDE SEQUENCE [LARGE SCALE GENOMIC DNA]</scope>
    <source>
        <strain evidence="11">TR3.2</strain>
    </source>
</reference>
<evidence type="ECO:0000256" key="8">
    <source>
        <dbReference type="ARBA" id="ARBA00023027"/>
    </source>
</evidence>
<evidence type="ECO:0000256" key="6">
    <source>
        <dbReference type="ARBA" id="ARBA00023004"/>
    </source>
</evidence>
<dbReference type="Proteomes" id="UP000092952">
    <property type="component" value="Chromosome"/>
</dbReference>
<evidence type="ECO:0000259" key="9">
    <source>
        <dbReference type="PROSITE" id="PS51296"/>
    </source>
</evidence>
<dbReference type="PROSITE" id="PS51296">
    <property type="entry name" value="RIESKE"/>
    <property type="match status" value="1"/>
</dbReference>
<dbReference type="RefSeq" id="WP_068802468.1">
    <property type="nucleotide sequence ID" value="NZ_CP014671.1"/>
</dbReference>
<dbReference type="Pfam" id="PF00848">
    <property type="entry name" value="Ring_hydroxyl_A"/>
    <property type="match status" value="1"/>
</dbReference>
<dbReference type="GO" id="GO:0051213">
    <property type="term" value="F:dioxygenase activity"/>
    <property type="evidence" value="ECO:0007669"/>
    <property type="project" value="UniProtKB-KW"/>
</dbReference>
<dbReference type="PANTHER" id="PTHR43756">
    <property type="entry name" value="CHOLINE MONOOXYGENASE, CHLOROPLASTIC"/>
    <property type="match status" value="1"/>
</dbReference>
<keyword evidence="8" id="KW-0520">NAD</keyword>
<dbReference type="InParanoid" id="A0A1B1YQC5"/>
<keyword evidence="4" id="KW-0223">Dioxygenase</keyword>
<dbReference type="EMBL" id="CP014671">
    <property type="protein sequence ID" value="ANX02955.1"/>
    <property type="molecule type" value="Genomic_DNA"/>
</dbReference>
<dbReference type="InterPro" id="IPR036922">
    <property type="entry name" value="Rieske_2Fe-2S_sf"/>
</dbReference>
<dbReference type="SUPFAM" id="SSF50022">
    <property type="entry name" value="ISP domain"/>
    <property type="match status" value="1"/>
</dbReference>
<dbReference type="STRING" id="1810504.PG2T_01270"/>
<keyword evidence="5" id="KW-0560">Oxidoreductase</keyword>
<protein>
    <submittedName>
        <fullName evidence="10">Rieske (2Fe-2S) protein</fullName>
    </submittedName>
</protein>
<dbReference type="SUPFAM" id="SSF55961">
    <property type="entry name" value="Bet v1-like"/>
    <property type="match status" value="1"/>
</dbReference>
<evidence type="ECO:0000256" key="3">
    <source>
        <dbReference type="ARBA" id="ARBA00022723"/>
    </source>
</evidence>
<evidence type="ECO:0000256" key="7">
    <source>
        <dbReference type="ARBA" id="ARBA00023014"/>
    </source>
</evidence>
<evidence type="ECO:0000256" key="4">
    <source>
        <dbReference type="ARBA" id="ARBA00022964"/>
    </source>
</evidence>
<name>A0A1B1YQC5_9GAMM</name>
<keyword evidence="2" id="KW-0001">2Fe-2S</keyword>
<proteinExistence type="inferred from homology"/>
<keyword evidence="11" id="KW-1185">Reference proteome</keyword>
<dbReference type="GO" id="GO:0051537">
    <property type="term" value="F:2 iron, 2 sulfur cluster binding"/>
    <property type="evidence" value="ECO:0007669"/>
    <property type="project" value="UniProtKB-KW"/>
</dbReference>
<evidence type="ECO:0000313" key="10">
    <source>
        <dbReference type="EMBL" id="ANX02955.1"/>
    </source>
</evidence>
<dbReference type="Gene3D" id="2.102.10.10">
    <property type="entry name" value="Rieske [2Fe-2S] iron-sulphur domain"/>
    <property type="match status" value="1"/>
</dbReference>
<organism evidence="10 11">
    <name type="scientific">Immundisolibacter cernigliae</name>
    <dbReference type="NCBI Taxonomy" id="1810504"/>
    <lineage>
        <taxon>Bacteria</taxon>
        <taxon>Pseudomonadati</taxon>
        <taxon>Pseudomonadota</taxon>
        <taxon>Gammaproteobacteria</taxon>
        <taxon>Immundisolibacterales</taxon>
        <taxon>Immundisolibacteraceae</taxon>
        <taxon>Immundisolibacter</taxon>
    </lineage>
</organism>
<evidence type="ECO:0000256" key="5">
    <source>
        <dbReference type="ARBA" id="ARBA00023002"/>
    </source>
</evidence>
<dbReference type="CDD" id="cd08880">
    <property type="entry name" value="RHO_alpha_C_ahdA1c-like"/>
    <property type="match status" value="1"/>
</dbReference>
<dbReference type="OrthoDB" id="9769355at2"/>
<evidence type="ECO:0000313" key="11">
    <source>
        <dbReference type="Proteomes" id="UP000092952"/>
    </source>
</evidence>
<evidence type="ECO:0000256" key="2">
    <source>
        <dbReference type="ARBA" id="ARBA00022714"/>
    </source>
</evidence>
<dbReference type="Pfam" id="PF00355">
    <property type="entry name" value="Rieske"/>
    <property type="match status" value="1"/>
</dbReference>
<dbReference type="KEGG" id="gbi:PG2T_01270"/>
<keyword evidence="6" id="KW-0408">Iron</keyword>
<dbReference type="InterPro" id="IPR017941">
    <property type="entry name" value="Rieske_2Fe-2S"/>
</dbReference>
<sequence length="418" mass="46727">MNQPHMPAVSDLSDYAWPDDVVQVPYWVYSDPAVFALEQERIFRGPTWSFVALEAEIPKPFDWKATFIGETPVVVTRDGEGEIHAWVNRCAHRGALVCRELRGNSQTHTCVYHQWAYDSAGSLIGVPFRKGLGGKGGYPADFQMAEHGARKLRVARYKGLVYASFSDATPPLETYFGPDMLHWVDRVFTGPVEFLGTSRQYIHSNWKLYTENTKDPYHASLLHLFHATFGVYRSSMGGGCTLGGEHGMHSILRAWKIENEDIGEYKTGKIRTYDQGVTLADPSLLDVHPELEPVFTNHIQSLFPSMVLQQIHNTLAVRQIVPKGVDAFELVFHFFGYADDTPELRAMRLKQANLVGPAGYISMEDGEATQLVQQGIVGAADGFAYDALGGRGMENTDSLVDEALIRSFWRGYRGLMGL</sequence>
<dbReference type="PROSITE" id="PS00570">
    <property type="entry name" value="RING_HYDROXYL_ALPHA"/>
    <property type="match status" value="1"/>
</dbReference>
<accession>A0A1B1YQC5</accession>
<dbReference type="PRINTS" id="PR00090">
    <property type="entry name" value="RNGDIOXGNASE"/>
</dbReference>
<dbReference type="Gene3D" id="3.90.380.10">
    <property type="entry name" value="Naphthalene 1,2-dioxygenase Alpha Subunit, Chain A, domain 1"/>
    <property type="match status" value="1"/>
</dbReference>
<dbReference type="InterPro" id="IPR043264">
    <property type="entry name" value="AhdA1c-like_alpha_C"/>
</dbReference>
<dbReference type="GO" id="GO:0005506">
    <property type="term" value="F:iron ion binding"/>
    <property type="evidence" value="ECO:0007669"/>
    <property type="project" value="InterPro"/>
</dbReference>
<dbReference type="AlphaFoldDB" id="A0A1B1YQC5"/>
<dbReference type="InterPro" id="IPR001663">
    <property type="entry name" value="Rng_hydr_dOase-A"/>
</dbReference>
<dbReference type="InterPro" id="IPR015881">
    <property type="entry name" value="ARHD_Rieske_2Fe_2S"/>
</dbReference>
<gene>
    <name evidence="10" type="ORF">PG2T_01270</name>
</gene>
<dbReference type="InterPro" id="IPR015879">
    <property type="entry name" value="Ring_hydroxy_dOase_asu_C_dom"/>
</dbReference>
<dbReference type="PANTHER" id="PTHR43756:SF1">
    <property type="entry name" value="3-PHENYLPROPIONATE_CINNAMIC ACID DIOXYGENASE SUBUNIT ALPHA"/>
    <property type="match status" value="1"/>
</dbReference>
<keyword evidence="3" id="KW-0479">Metal-binding</keyword>
<evidence type="ECO:0000256" key="1">
    <source>
        <dbReference type="ARBA" id="ARBA00008751"/>
    </source>
</evidence>
<comment type="similarity">
    <text evidence="1">Belongs to the bacterial ring-hydroxylating dioxygenase alpha subunit family.</text>
</comment>
<feature type="domain" description="Rieske" evidence="9">
    <location>
        <begin position="48"/>
        <end position="163"/>
    </location>
</feature>
<keyword evidence="7" id="KW-0411">Iron-sulfur</keyword>